<dbReference type="PANTHER" id="PTHR23150:SF19">
    <property type="entry name" value="FORMYLGLYCINE-GENERATING ENZYME"/>
    <property type="match status" value="1"/>
</dbReference>
<dbReference type="InterPro" id="IPR016187">
    <property type="entry name" value="CTDL_fold"/>
</dbReference>
<dbReference type="RefSeq" id="WP_000782429.1">
    <property type="nucleotide sequence ID" value="NZ_AP018938.1"/>
</dbReference>
<evidence type="ECO:0000313" key="4">
    <source>
        <dbReference type="EMBL" id="OYL24641.1"/>
    </source>
</evidence>
<dbReference type="SUPFAM" id="SSF56436">
    <property type="entry name" value="C-type lectin-like"/>
    <property type="match status" value="1"/>
</dbReference>
<dbReference type="GO" id="GO:0120147">
    <property type="term" value="F:formylglycine-generating oxidase activity"/>
    <property type="evidence" value="ECO:0007669"/>
    <property type="project" value="TreeGrafter"/>
</dbReference>
<dbReference type="GO" id="GO:0004674">
    <property type="term" value="F:protein serine/threonine kinase activity"/>
    <property type="evidence" value="ECO:0007669"/>
    <property type="project" value="UniProtKB-EC"/>
</dbReference>
<accession>A0A0B7L229</accession>
<keyword evidence="7" id="KW-0808">Transferase</keyword>
<evidence type="ECO:0000313" key="7">
    <source>
        <dbReference type="EMBL" id="VSJ51172.1"/>
    </source>
</evidence>
<reference evidence="5 11" key="3">
    <citation type="submission" date="2019-07" db="EMBL/GenBank/DDBJ databases">
        <authorList>
            <person name="Mohale T."/>
        </authorList>
    </citation>
    <scope>NUCLEOTIDE SEQUENCE [LARGE SCALE GENOMIC DNA]</scope>
    <source>
        <strain evidence="5 11">NTPn 126</strain>
    </source>
</reference>
<evidence type="ECO:0000313" key="6">
    <source>
        <dbReference type="EMBL" id="VOG84145.1"/>
    </source>
</evidence>
<dbReference type="EMBL" id="WNHN01000063">
    <property type="protein sequence ID" value="MTV77714.1"/>
    <property type="molecule type" value="Genomic_DNA"/>
</dbReference>
<evidence type="ECO:0000313" key="3">
    <source>
        <dbReference type="EMBL" id="MTW25065.1"/>
    </source>
</evidence>
<dbReference type="OMA" id="RQNVYDL"/>
<dbReference type="Proteomes" id="UP000312530">
    <property type="component" value="Unassembled WGS sequence"/>
</dbReference>
<evidence type="ECO:0000259" key="1">
    <source>
        <dbReference type="Pfam" id="PF03781"/>
    </source>
</evidence>
<dbReference type="Proteomes" id="UP000214939">
    <property type="component" value="Unassembled WGS sequence"/>
</dbReference>
<sequence length="282" mass="32106">MKMKKIKGGTFMMGTNSEEGFLDDFEGPQVAVSVKDFSIADTPVTNQEFAQFVKETGYKTLAERQEWSFVFILFVPEAEREGYPHPAGAPWWLQVSNACWKHPYGENSNLVGLEDHPVVHVALEDALAFCNWSGMSLPTEAQWEYAARGGRQSEYPWGDTLLEGGYYHANTWQGRFPYENTALDGFIGTAPVYEFLPNDFGLYQMIGNVWEWCRNPRYTLLASFNEDDYELPKYGIQDEEYAIRGGSFLCHCSYCNRYRVAARNGCISTSTSSHLGFRCLKE</sequence>
<feature type="domain" description="Sulfatase-modifying factor enzyme-like" evidence="1">
    <location>
        <begin position="4"/>
        <end position="281"/>
    </location>
</feature>
<dbReference type="Proteomes" id="UP000490982">
    <property type="component" value="Unassembled WGS sequence"/>
</dbReference>
<organism evidence="7 10">
    <name type="scientific">Streptococcus pneumoniae</name>
    <dbReference type="NCBI Taxonomy" id="1313"/>
    <lineage>
        <taxon>Bacteria</taxon>
        <taxon>Bacillati</taxon>
        <taxon>Bacillota</taxon>
        <taxon>Bacilli</taxon>
        <taxon>Lactobacillales</taxon>
        <taxon>Streptococcaceae</taxon>
        <taxon>Streptococcus</taxon>
    </lineage>
</organism>
<protein>
    <submittedName>
        <fullName evidence="4">Formylglycine-generating enzyme family protein</fullName>
    </submittedName>
    <submittedName>
        <fullName evidence="2">SUMF1/EgtB/PvdO family nonheme iron enzyme</fullName>
    </submittedName>
    <submittedName>
        <fullName evidence="7">Sulfatase-modifying factor 1 (C-alpha-formyglycine-generating enzyme 1)</fullName>
        <ecNumber evidence="7">2.7.11.1</ecNumber>
    </submittedName>
</protein>
<dbReference type="InterPro" id="IPR051043">
    <property type="entry name" value="Sulfatase_Mod_Factor_Kinase"/>
</dbReference>
<evidence type="ECO:0000313" key="10">
    <source>
        <dbReference type="Proteomes" id="UP000314170"/>
    </source>
</evidence>
<dbReference type="InterPro" id="IPR042095">
    <property type="entry name" value="SUMF_sf"/>
</dbReference>
<evidence type="ECO:0000313" key="8">
    <source>
        <dbReference type="Proteomes" id="UP000214939"/>
    </source>
</evidence>
<dbReference type="InterPro" id="IPR005532">
    <property type="entry name" value="SUMF_dom"/>
</dbReference>
<evidence type="ECO:0000313" key="9">
    <source>
        <dbReference type="Proteomes" id="UP000312530"/>
    </source>
</evidence>
<name>A0A0B7L229_STREE</name>
<dbReference type="Pfam" id="PF03781">
    <property type="entry name" value="FGE-sulfatase"/>
    <property type="match status" value="1"/>
</dbReference>
<dbReference type="EMBL" id="NNBW01000220">
    <property type="protein sequence ID" value="OYL24641.1"/>
    <property type="molecule type" value="Genomic_DNA"/>
</dbReference>
<evidence type="ECO:0000313" key="5">
    <source>
        <dbReference type="EMBL" id="TVW82882.1"/>
    </source>
</evidence>
<reference evidence="4 8" key="1">
    <citation type="submission" date="2017-07" db="EMBL/GenBank/DDBJ databases">
        <title>Invasive disease caused simultaneously by more than one serotype of Streptococcus pneumoniae, South Africa.</title>
        <authorList>
            <person name="Ndlangisa K."/>
            <person name="Du Plessis M."/>
            <person name="Von Gottberg A."/>
        </authorList>
    </citation>
    <scope>NUCLEOTIDE SEQUENCE [LARGE SCALE GENOMIC DNA]</scope>
    <source>
        <strain evidence="4 8">8227-15B</strain>
    </source>
</reference>
<dbReference type="Proteomes" id="UP000314170">
    <property type="component" value="Unassembled WGS sequence"/>
</dbReference>
<gene>
    <name evidence="7" type="primary">pkn1</name>
    <name evidence="4" type="ORF">A5N45_10815</name>
    <name evidence="5" type="ORF">AZJ70_10090</name>
    <name evidence="2" type="ORF">GM535_10765</name>
    <name evidence="3" type="ORF">GM537_09520</name>
    <name evidence="7" type="ORF">SAMEA104154639_00520</name>
    <name evidence="6" type="ORF">SAMEA2696453_01702</name>
</gene>
<proteinExistence type="predicted"/>
<dbReference type="AlphaFoldDB" id="A0A0B7L229"/>
<reference evidence="9 10" key="2">
    <citation type="submission" date="2019-04" db="EMBL/GenBank/DDBJ databases">
        <authorList>
            <consortium name="Pathogen Informatics"/>
        </authorList>
    </citation>
    <scope>NUCLEOTIDE SEQUENCE [LARGE SCALE GENOMIC DNA]</scope>
    <source>
        <strain evidence="7 10">GPSC38</strain>
        <strain evidence="6 9">GPSC47</strain>
    </source>
</reference>
<dbReference type="Proteomes" id="UP000320896">
    <property type="component" value="Unassembled WGS sequence"/>
</dbReference>
<dbReference type="EMBL" id="CAAULE010000016">
    <property type="protein sequence ID" value="VOG84145.1"/>
    <property type="molecule type" value="Genomic_DNA"/>
</dbReference>
<dbReference type="EMBL" id="CABBZR010000002">
    <property type="protein sequence ID" value="VSJ51172.1"/>
    <property type="molecule type" value="Genomic_DNA"/>
</dbReference>
<evidence type="ECO:0000313" key="2">
    <source>
        <dbReference type="EMBL" id="MTV77714.1"/>
    </source>
</evidence>
<dbReference type="Proteomes" id="UP000729182">
    <property type="component" value="Unassembled WGS sequence"/>
</dbReference>
<evidence type="ECO:0000313" key="12">
    <source>
        <dbReference type="Proteomes" id="UP000490982"/>
    </source>
</evidence>
<dbReference type="EMBL" id="VMWH01000156">
    <property type="protein sequence ID" value="TVW82882.1"/>
    <property type="molecule type" value="Genomic_DNA"/>
</dbReference>
<dbReference type="Gene3D" id="3.90.1580.10">
    <property type="entry name" value="paralog of FGE (formylglycine-generating enzyme)"/>
    <property type="match status" value="1"/>
</dbReference>
<dbReference type="PANTHER" id="PTHR23150">
    <property type="entry name" value="SULFATASE MODIFYING FACTOR 1, 2"/>
    <property type="match status" value="1"/>
</dbReference>
<dbReference type="EC" id="2.7.11.1" evidence="7"/>
<evidence type="ECO:0000313" key="11">
    <source>
        <dbReference type="Proteomes" id="UP000320896"/>
    </source>
</evidence>
<reference evidence="2 12" key="4">
    <citation type="submission" date="2019-11" db="EMBL/GenBank/DDBJ databases">
        <title>Growth characteristics of pneumococcus vary with the chemical composition of the capsule and with environmental conditions.</title>
        <authorList>
            <person name="Tothpal A."/>
            <person name="Desobry K."/>
            <person name="Joshi S."/>
            <person name="Wyllie A.L."/>
            <person name="Weinberger D.M."/>
        </authorList>
    </citation>
    <scope>NUCLEOTIDE SEQUENCE [LARGE SCALE GENOMIC DNA]</scope>
    <source>
        <strain evidence="2">Pnumococcus10A</strain>
        <strain evidence="3">Pnumococcus23A</strain>
        <strain evidence="12">pnumococcus23A</strain>
    </source>
</reference>
<dbReference type="EMBL" id="WNHS01000044">
    <property type="protein sequence ID" value="MTW25065.1"/>
    <property type="molecule type" value="Genomic_DNA"/>
</dbReference>